<accession>A0ABW3P4Y3</accession>
<evidence type="ECO:0000256" key="1">
    <source>
        <dbReference type="ARBA" id="ARBA00010645"/>
    </source>
</evidence>
<protein>
    <recommendedName>
        <fullName evidence="2">UPF0125 protein ACFQ2T_00860</fullName>
    </recommendedName>
</protein>
<evidence type="ECO:0000313" key="4">
    <source>
        <dbReference type="Proteomes" id="UP001597206"/>
    </source>
</evidence>
<organism evidence="3 4">
    <name type="scientific">Methylophilus flavus</name>
    <dbReference type="NCBI Taxonomy" id="640084"/>
    <lineage>
        <taxon>Bacteria</taxon>
        <taxon>Pseudomonadati</taxon>
        <taxon>Pseudomonadota</taxon>
        <taxon>Betaproteobacteria</taxon>
        <taxon>Nitrosomonadales</taxon>
        <taxon>Methylophilaceae</taxon>
        <taxon>Methylophilus</taxon>
    </lineage>
</organism>
<dbReference type="EMBL" id="JBHTLN010000001">
    <property type="protein sequence ID" value="MFD1121039.1"/>
    <property type="molecule type" value="Genomic_DNA"/>
</dbReference>
<comment type="similarity">
    <text evidence="1 2">Belongs to the UPF0125 (RnfH) family.</text>
</comment>
<dbReference type="Pfam" id="PF03658">
    <property type="entry name" value="Ub-RnfH"/>
    <property type="match status" value="1"/>
</dbReference>
<sequence>MSEALSDMMTVEVAYALPQKQWLMAITVPTKTTALQAIQHSGLLLEFPEIAIEHCKIGIFGKVVHRDAALQPLDRVEIYRPLIADPKAARRLRAAIKNTVTEKSQAAKSGQQKRKSR</sequence>
<keyword evidence="4" id="KW-1185">Reference proteome</keyword>
<dbReference type="PANTHER" id="PTHR37483:SF1">
    <property type="entry name" value="UPF0125 PROTEIN RATB"/>
    <property type="match status" value="1"/>
</dbReference>
<comment type="caution">
    <text evidence="3">The sequence shown here is derived from an EMBL/GenBank/DDBJ whole genome shotgun (WGS) entry which is preliminary data.</text>
</comment>
<name>A0ABW3P4Y3_9PROT</name>
<dbReference type="SUPFAM" id="SSF54285">
    <property type="entry name" value="MoaD/ThiS"/>
    <property type="match status" value="1"/>
</dbReference>
<proteinExistence type="inferred from homology"/>
<gene>
    <name evidence="3" type="ORF">ACFQ2T_00860</name>
</gene>
<dbReference type="InterPro" id="IPR005346">
    <property type="entry name" value="RnfH"/>
</dbReference>
<evidence type="ECO:0000313" key="3">
    <source>
        <dbReference type="EMBL" id="MFD1121039.1"/>
    </source>
</evidence>
<dbReference type="InterPro" id="IPR016155">
    <property type="entry name" value="Mopterin_synth/thiamin_S_b"/>
</dbReference>
<dbReference type="InterPro" id="IPR037021">
    <property type="entry name" value="RnfH_sf"/>
</dbReference>
<dbReference type="PANTHER" id="PTHR37483">
    <property type="entry name" value="UPF0125 PROTEIN RATB"/>
    <property type="match status" value="1"/>
</dbReference>
<dbReference type="Gene3D" id="3.10.20.280">
    <property type="entry name" value="RnfH-like"/>
    <property type="match status" value="1"/>
</dbReference>
<dbReference type="NCBIfam" id="NF002490">
    <property type="entry name" value="PRK01777.1"/>
    <property type="match status" value="1"/>
</dbReference>
<evidence type="ECO:0000256" key="2">
    <source>
        <dbReference type="HAMAP-Rule" id="MF_00460"/>
    </source>
</evidence>
<reference evidence="4" key="1">
    <citation type="journal article" date="2019" name="Int. J. Syst. Evol. Microbiol.">
        <title>The Global Catalogue of Microorganisms (GCM) 10K type strain sequencing project: providing services to taxonomists for standard genome sequencing and annotation.</title>
        <authorList>
            <consortium name="The Broad Institute Genomics Platform"/>
            <consortium name="The Broad Institute Genome Sequencing Center for Infectious Disease"/>
            <person name="Wu L."/>
            <person name="Ma J."/>
        </authorList>
    </citation>
    <scope>NUCLEOTIDE SEQUENCE [LARGE SCALE GENOMIC DNA]</scope>
    <source>
        <strain evidence="4">CCUG 58411</strain>
    </source>
</reference>
<dbReference type="HAMAP" id="MF_00460">
    <property type="entry name" value="UPF0125_RnfH"/>
    <property type="match status" value="1"/>
</dbReference>
<dbReference type="RefSeq" id="WP_379029205.1">
    <property type="nucleotide sequence ID" value="NZ_JBHTLN010000001.1"/>
</dbReference>
<dbReference type="Proteomes" id="UP001597206">
    <property type="component" value="Unassembled WGS sequence"/>
</dbReference>